<dbReference type="Proteomes" id="UP000887116">
    <property type="component" value="Unassembled WGS sequence"/>
</dbReference>
<feature type="compositionally biased region" description="Basic and acidic residues" evidence="1">
    <location>
        <begin position="113"/>
        <end position="122"/>
    </location>
</feature>
<organism evidence="2 3">
    <name type="scientific">Trichonephila clavata</name>
    <name type="common">Joro spider</name>
    <name type="synonym">Nephila clavata</name>
    <dbReference type="NCBI Taxonomy" id="2740835"/>
    <lineage>
        <taxon>Eukaryota</taxon>
        <taxon>Metazoa</taxon>
        <taxon>Ecdysozoa</taxon>
        <taxon>Arthropoda</taxon>
        <taxon>Chelicerata</taxon>
        <taxon>Arachnida</taxon>
        <taxon>Araneae</taxon>
        <taxon>Araneomorphae</taxon>
        <taxon>Entelegynae</taxon>
        <taxon>Araneoidea</taxon>
        <taxon>Nephilidae</taxon>
        <taxon>Trichonephila</taxon>
    </lineage>
</organism>
<proteinExistence type="predicted"/>
<sequence>MSSIDQGSWSDRTDATSPSATGLGANCDSPSRKSFGDDFIVENSDVFREAIKARNVYAAWARKLTQAKPLILISKISPASWEVRSLNRQRQRRTERRNRFRRPPPPLHLPALSEEKAEERMSKASSLPPQLVRKKRTTSALPSTSQSGETEVIESAPTPSTSTARQPMEREWRLMLMIPRWGHY</sequence>
<evidence type="ECO:0000313" key="3">
    <source>
        <dbReference type="Proteomes" id="UP000887116"/>
    </source>
</evidence>
<feature type="region of interest" description="Disordered" evidence="1">
    <location>
        <begin position="83"/>
        <end position="166"/>
    </location>
</feature>
<dbReference type="EMBL" id="BMAO01025539">
    <property type="protein sequence ID" value="GFR03422.1"/>
    <property type="molecule type" value="Genomic_DNA"/>
</dbReference>
<feature type="compositionally biased region" description="Polar residues" evidence="1">
    <location>
        <begin position="1"/>
        <end position="20"/>
    </location>
</feature>
<protein>
    <submittedName>
        <fullName evidence="2">Uncharacterized protein</fullName>
    </submittedName>
</protein>
<reference evidence="2" key="1">
    <citation type="submission" date="2020-07" db="EMBL/GenBank/DDBJ databases">
        <title>Multicomponent nature underlies the extraordinary mechanical properties of spider dragline silk.</title>
        <authorList>
            <person name="Kono N."/>
            <person name="Nakamura H."/>
            <person name="Mori M."/>
            <person name="Yoshida Y."/>
            <person name="Ohtoshi R."/>
            <person name="Malay A.D."/>
            <person name="Moran D.A.P."/>
            <person name="Tomita M."/>
            <person name="Numata K."/>
            <person name="Arakawa K."/>
        </authorList>
    </citation>
    <scope>NUCLEOTIDE SEQUENCE</scope>
</reference>
<dbReference type="AlphaFoldDB" id="A0A8X6GFM2"/>
<feature type="region of interest" description="Disordered" evidence="1">
    <location>
        <begin position="1"/>
        <end position="29"/>
    </location>
</feature>
<name>A0A8X6GFM2_TRICU</name>
<keyword evidence="3" id="KW-1185">Reference proteome</keyword>
<feature type="compositionally biased region" description="Basic residues" evidence="1">
    <location>
        <begin position="87"/>
        <end position="102"/>
    </location>
</feature>
<evidence type="ECO:0000256" key="1">
    <source>
        <dbReference type="SAM" id="MobiDB-lite"/>
    </source>
</evidence>
<evidence type="ECO:0000313" key="2">
    <source>
        <dbReference type="EMBL" id="GFR03422.1"/>
    </source>
</evidence>
<comment type="caution">
    <text evidence="2">The sequence shown here is derived from an EMBL/GenBank/DDBJ whole genome shotgun (WGS) entry which is preliminary data.</text>
</comment>
<feature type="compositionally biased region" description="Polar residues" evidence="1">
    <location>
        <begin position="138"/>
        <end position="149"/>
    </location>
</feature>
<accession>A0A8X6GFM2</accession>
<gene>
    <name evidence="2" type="ORF">TNCT_378161</name>
</gene>